<sequence>MKSLHFFHQRWRATCGGRQAVVKGDGTASICGKSFSLMMAGLGGFTYLNSAMRLLCQIIKI</sequence>
<protein>
    <submittedName>
        <fullName evidence="1">Uncharacterized protein</fullName>
    </submittedName>
</protein>
<proteinExistence type="predicted"/>
<comment type="caution">
    <text evidence="1">The sequence shown here is derived from an EMBL/GenBank/DDBJ whole genome shotgun (WGS) entry which is preliminary data.</text>
</comment>
<organism evidence="1 2">
    <name type="scientific">Vanilla planifolia</name>
    <name type="common">Vanilla</name>
    <dbReference type="NCBI Taxonomy" id="51239"/>
    <lineage>
        <taxon>Eukaryota</taxon>
        <taxon>Viridiplantae</taxon>
        <taxon>Streptophyta</taxon>
        <taxon>Embryophyta</taxon>
        <taxon>Tracheophyta</taxon>
        <taxon>Spermatophyta</taxon>
        <taxon>Magnoliopsida</taxon>
        <taxon>Liliopsida</taxon>
        <taxon>Asparagales</taxon>
        <taxon>Orchidaceae</taxon>
        <taxon>Vanilloideae</taxon>
        <taxon>Vanilleae</taxon>
        <taxon>Vanilla</taxon>
    </lineage>
</organism>
<evidence type="ECO:0000313" key="2">
    <source>
        <dbReference type="Proteomes" id="UP000639772"/>
    </source>
</evidence>
<dbReference type="EMBL" id="JADCNM010000009">
    <property type="protein sequence ID" value="KAG0469346.1"/>
    <property type="molecule type" value="Genomic_DNA"/>
</dbReference>
<reference evidence="1 2" key="1">
    <citation type="journal article" date="2020" name="Nat. Food">
        <title>A phased Vanilla planifolia genome enables genetic improvement of flavour and production.</title>
        <authorList>
            <person name="Hasing T."/>
            <person name="Tang H."/>
            <person name="Brym M."/>
            <person name="Khazi F."/>
            <person name="Huang T."/>
            <person name="Chambers A.H."/>
        </authorList>
    </citation>
    <scope>NUCLEOTIDE SEQUENCE [LARGE SCALE GENOMIC DNA]</scope>
    <source>
        <tissue evidence="1">Leaf</tissue>
    </source>
</reference>
<gene>
    <name evidence="1" type="ORF">HPP92_018674</name>
</gene>
<dbReference type="Proteomes" id="UP000639772">
    <property type="component" value="Chromosome 9"/>
</dbReference>
<dbReference type="AlphaFoldDB" id="A0A835URS5"/>
<evidence type="ECO:0000313" key="1">
    <source>
        <dbReference type="EMBL" id="KAG0469346.1"/>
    </source>
</evidence>
<accession>A0A835URS5</accession>
<name>A0A835URS5_VANPL</name>